<proteinExistence type="predicted"/>
<name>A0A8J5JFZ5_HOMAM</name>
<dbReference type="AlphaFoldDB" id="A0A8J5JFZ5"/>
<dbReference type="Proteomes" id="UP000747542">
    <property type="component" value="Unassembled WGS sequence"/>
</dbReference>
<evidence type="ECO:0000313" key="1">
    <source>
        <dbReference type="EMBL" id="KAG7153778.1"/>
    </source>
</evidence>
<protein>
    <submittedName>
        <fullName evidence="1">Tigger transposable element-derived protein 1-like 189</fullName>
    </submittedName>
</protein>
<reference evidence="1" key="1">
    <citation type="journal article" date="2021" name="Sci. Adv.">
        <title>The American lobster genome reveals insights on longevity, neural, and immune adaptations.</title>
        <authorList>
            <person name="Polinski J.M."/>
            <person name="Zimin A.V."/>
            <person name="Clark K.F."/>
            <person name="Kohn A.B."/>
            <person name="Sadowski N."/>
            <person name="Timp W."/>
            <person name="Ptitsyn A."/>
            <person name="Khanna P."/>
            <person name="Romanova D.Y."/>
            <person name="Williams P."/>
            <person name="Greenwood S.J."/>
            <person name="Moroz L.L."/>
            <person name="Walt D.R."/>
            <person name="Bodnar A.G."/>
        </authorList>
    </citation>
    <scope>NUCLEOTIDE SEQUENCE</scope>
    <source>
        <strain evidence="1">GMGI-L3</strain>
    </source>
</reference>
<comment type="caution">
    <text evidence="1">The sequence shown here is derived from an EMBL/GenBank/DDBJ whole genome shotgun (WGS) entry which is preliminary data.</text>
</comment>
<organism evidence="1 2">
    <name type="scientific">Homarus americanus</name>
    <name type="common">American lobster</name>
    <dbReference type="NCBI Taxonomy" id="6706"/>
    <lineage>
        <taxon>Eukaryota</taxon>
        <taxon>Metazoa</taxon>
        <taxon>Ecdysozoa</taxon>
        <taxon>Arthropoda</taxon>
        <taxon>Crustacea</taxon>
        <taxon>Multicrustacea</taxon>
        <taxon>Malacostraca</taxon>
        <taxon>Eumalacostraca</taxon>
        <taxon>Eucarida</taxon>
        <taxon>Decapoda</taxon>
        <taxon>Pleocyemata</taxon>
        <taxon>Astacidea</taxon>
        <taxon>Nephropoidea</taxon>
        <taxon>Nephropidae</taxon>
        <taxon>Homarus</taxon>
    </lineage>
</organism>
<accession>A0A8J5JFZ5</accession>
<sequence length="71" mass="7848">MNAVWPECLHDFSGFTDVVAVHCDIASISQEASFQEVDEDNVAEVLESHSKELSTEDLLLLEQQQIGGVSR</sequence>
<dbReference type="EMBL" id="JAHLQT010046319">
    <property type="protein sequence ID" value="KAG7153778.1"/>
    <property type="molecule type" value="Genomic_DNA"/>
</dbReference>
<evidence type="ECO:0000313" key="2">
    <source>
        <dbReference type="Proteomes" id="UP000747542"/>
    </source>
</evidence>
<gene>
    <name evidence="1" type="primary">TIGD1-L189</name>
    <name evidence="1" type="ORF">Hamer_G009461</name>
</gene>
<keyword evidence="2" id="KW-1185">Reference proteome</keyword>